<proteinExistence type="predicted"/>
<keyword evidence="1" id="KW-1133">Transmembrane helix</keyword>
<reference evidence="2" key="1">
    <citation type="submission" date="2016-01" db="EMBL/GenBank/DDBJ databases">
        <title>Complete genome of Planococcus rifietoensis type strain M8.</title>
        <authorList>
            <person name="See-Too W.S."/>
        </authorList>
    </citation>
    <scope>NUCLEOTIDE SEQUENCE [LARGE SCALE GENOMIC DNA]</scope>
    <source>
        <strain evidence="2">M8</strain>
    </source>
</reference>
<feature type="transmembrane region" description="Helical" evidence="1">
    <location>
        <begin position="89"/>
        <end position="108"/>
    </location>
</feature>
<feature type="transmembrane region" description="Helical" evidence="1">
    <location>
        <begin position="63"/>
        <end position="83"/>
    </location>
</feature>
<protein>
    <submittedName>
        <fullName evidence="2">Uncharacterized protein</fullName>
    </submittedName>
</protein>
<evidence type="ECO:0000313" key="3">
    <source>
        <dbReference type="Proteomes" id="UP000067683"/>
    </source>
</evidence>
<name>A0A0U2ZFA5_9BACL</name>
<sequence>MIIYWLTGIVLLIDISLLLVNDFFPGTLDALGIPLWTLFIVLAIVAFTNLMTYNQEIEKRFRIFSTGLLIIFPVFLVVLLPAIGGESSTGISLTSPFLWFYILLFLWSNWRQHIKESKQADEPS</sequence>
<dbReference type="AlphaFoldDB" id="A0A0U2ZFA5"/>
<keyword evidence="1" id="KW-0812">Transmembrane</keyword>
<dbReference type="KEGG" id="prt:AUC31_12200"/>
<evidence type="ECO:0000256" key="1">
    <source>
        <dbReference type="SAM" id="Phobius"/>
    </source>
</evidence>
<dbReference type="STRING" id="200991.AUC31_12200"/>
<accession>A0A0U2ZFA5</accession>
<dbReference type="RefSeq" id="WP_058382612.1">
    <property type="nucleotide sequence ID" value="NZ_CP013659.2"/>
</dbReference>
<dbReference type="EMBL" id="CP013659">
    <property type="protein sequence ID" value="ALS75909.1"/>
    <property type="molecule type" value="Genomic_DNA"/>
</dbReference>
<organism evidence="2 3">
    <name type="scientific">Planococcus rifietoensis</name>
    <dbReference type="NCBI Taxonomy" id="200991"/>
    <lineage>
        <taxon>Bacteria</taxon>
        <taxon>Bacillati</taxon>
        <taxon>Bacillota</taxon>
        <taxon>Bacilli</taxon>
        <taxon>Bacillales</taxon>
        <taxon>Caryophanaceae</taxon>
        <taxon>Planococcus</taxon>
    </lineage>
</organism>
<feature type="transmembrane region" description="Helical" evidence="1">
    <location>
        <begin position="30"/>
        <end position="51"/>
    </location>
</feature>
<gene>
    <name evidence="2" type="ORF">AUC31_12200</name>
</gene>
<evidence type="ECO:0000313" key="2">
    <source>
        <dbReference type="EMBL" id="ALS75909.1"/>
    </source>
</evidence>
<dbReference type="Proteomes" id="UP000067683">
    <property type="component" value="Chromosome"/>
</dbReference>
<dbReference type="OrthoDB" id="2428405at2"/>
<keyword evidence="1" id="KW-0472">Membrane</keyword>
<feature type="transmembrane region" description="Helical" evidence="1">
    <location>
        <begin position="5"/>
        <end position="24"/>
    </location>
</feature>
<keyword evidence="3" id="KW-1185">Reference proteome</keyword>